<evidence type="ECO:0000313" key="2">
    <source>
        <dbReference type="EMBL" id="EHQ29783.1"/>
    </source>
</evidence>
<name>H1Y3L5_9SPHI</name>
<dbReference type="AlphaFoldDB" id="H1Y3L5"/>
<accession>H1Y3L5</accession>
<dbReference type="EMBL" id="CM001403">
    <property type="protein sequence ID" value="EHQ29783.1"/>
    <property type="molecule type" value="Genomic_DNA"/>
</dbReference>
<gene>
    <name evidence="2" type="ORF">Mucpa_5714</name>
</gene>
<feature type="region of interest" description="Disordered" evidence="1">
    <location>
        <begin position="190"/>
        <end position="269"/>
    </location>
</feature>
<keyword evidence="3" id="KW-1185">Reference proteome</keyword>
<feature type="compositionally biased region" description="Polar residues" evidence="1">
    <location>
        <begin position="223"/>
        <end position="232"/>
    </location>
</feature>
<organism evidence="2 3">
    <name type="scientific">Mucilaginibacter paludis DSM 18603</name>
    <dbReference type="NCBI Taxonomy" id="714943"/>
    <lineage>
        <taxon>Bacteria</taxon>
        <taxon>Pseudomonadati</taxon>
        <taxon>Bacteroidota</taxon>
        <taxon>Sphingobacteriia</taxon>
        <taxon>Sphingobacteriales</taxon>
        <taxon>Sphingobacteriaceae</taxon>
        <taxon>Mucilaginibacter</taxon>
    </lineage>
</organism>
<dbReference type="Proteomes" id="UP000002774">
    <property type="component" value="Chromosome"/>
</dbReference>
<dbReference type="HOGENOM" id="CLU_1033698_0_0_10"/>
<proteinExistence type="predicted"/>
<dbReference type="STRING" id="714943.Mucpa_5714"/>
<protein>
    <submittedName>
        <fullName evidence="2">Uncharacterized protein</fullName>
    </submittedName>
</protein>
<dbReference type="RefSeq" id="WP_008511168.1">
    <property type="nucleotide sequence ID" value="NZ_CM001403.1"/>
</dbReference>
<feature type="compositionally biased region" description="Basic and acidic residues" evidence="1">
    <location>
        <begin position="190"/>
        <end position="220"/>
    </location>
</feature>
<reference evidence="2" key="1">
    <citation type="submission" date="2011-09" db="EMBL/GenBank/DDBJ databases">
        <title>The permanent draft genome of Mucilaginibacter paludis DSM 18603.</title>
        <authorList>
            <consortium name="US DOE Joint Genome Institute (JGI-PGF)"/>
            <person name="Lucas S."/>
            <person name="Han J."/>
            <person name="Lapidus A."/>
            <person name="Bruce D."/>
            <person name="Goodwin L."/>
            <person name="Pitluck S."/>
            <person name="Peters L."/>
            <person name="Kyrpides N."/>
            <person name="Mavromatis K."/>
            <person name="Ivanova N."/>
            <person name="Mikhailova N."/>
            <person name="Held B."/>
            <person name="Detter J.C."/>
            <person name="Tapia R."/>
            <person name="Han C."/>
            <person name="Land M."/>
            <person name="Hauser L."/>
            <person name="Markowitz V."/>
            <person name="Cheng J.-F."/>
            <person name="Hugenholtz P."/>
            <person name="Woyke T."/>
            <person name="Wu D."/>
            <person name="Tindall B."/>
            <person name="Brambilla E."/>
            <person name="Klenk H.-P."/>
            <person name="Eisen J.A."/>
        </authorList>
    </citation>
    <scope>NUCLEOTIDE SEQUENCE [LARGE SCALE GENOMIC DNA]</scope>
    <source>
        <strain evidence="2">DSM 18603</strain>
    </source>
</reference>
<dbReference type="OrthoDB" id="9822830at2"/>
<evidence type="ECO:0000313" key="3">
    <source>
        <dbReference type="Proteomes" id="UP000002774"/>
    </source>
</evidence>
<evidence type="ECO:0000256" key="1">
    <source>
        <dbReference type="SAM" id="MobiDB-lite"/>
    </source>
</evidence>
<sequence length="269" mass="29020">MSNAGDHDALTDEARSAVLASGALENLKQVSFDTTSSGKNDVEDLKQQAETVVENIQQLLDGGNLDDSAALKLSAALTKLRGALGNGKLSRAALTAALSEAAAAVNGAGDKGMSAQQKEAQLWQQIEADNKDIDDDFEKMRKAGINLNDGLWNKHKELMEYLKTHPRDIAKQKELDAVDDAMLLQAEPQMAKHPEAKPLFEDAKKKSDDRHQAVDRDLAGIDKNTSINNSVSMADFDENPKSANDKLTMNDVASPLVGQKPKPTSKQMG</sequence>